<protein>
    <recommendedName>
        <fullName evidence="6">Probable septum site-determining protein MinC</fullName>
    </recommendedName>
</protein>
<comment type="similarity">
    <text evidence="1 6">Belongs to the MinC family.</text>
</comment>
<dbReference type="InterPro" id="IPR013033">
    <property type="entry name" value="MinC"/>
</dbReference>
<keyword evidence="10" id="KW-1185">Reference proteome</keyword>
<dbReference type="Pfam" id="PF03775">
    <property type="entry name" value="MinC_C"/>
    <property type="match status" value="1"/>
</dbReference>
<sequence length="239" mass="27007">MRFAEIHMLRRGDTSMKKVLKPGVTIKGTKDGLLFLFDDSRPFSDILNELKHKLDSGGPIWDGPDTRVWIKLGQRQITQQEEAEMRKLFSLRKNLIITSIEADGMPYLADGNTGIRMLTGTVRSGQVLEHRGDLLLMGDVNPGGCVRTTGSLYVLGALRGLAHAGSEGDETAIIAAAQFRPTQLRIADTISRPPDEWDESDVEMKFAYLVNHQIAVDKIHHFSLIRPDKEWKENRMRRW</sequence>
<evidence type="ECO:0000313" key="9">
    <source>
        <dbReference type="EMBL" id="BCU81267.1"/>
    </source>
</evidence>
<comment type="subunit">
    <text evidence="5 6">Interacts with MinD and FtsZ.</text>
</comment>
<dbReference type="InterPro" id="IPR005526">
    <property type="entry name" value="Septum_form_inhib_MinC_C"/>
</dbReference>
<dbReference type="GO" id="GO:0000902">
    <property type="term" value="P:cell morphogenesis"/>
    <property type="evidence" value="ECO:0007669"/>
    <property type="project" value="InterPro"/>
</dbReference>
<feature type="domain" description="Septum site-determining protein MinC N-terminal" evidence="8">
    <location>
        <begin position="24"/>
        <end position="100"/>
    </location>
</feature>
<dbReference type="EMBL" id="AP024601">
    <property type="protein sequence ID" value="BCU81267.1"/>
    <property type="molecule type" value="Genomic_DNA"/>
</dbReference>
<evidence type="ECO:0000259" key="7">
    <source>
        <dbReference type="Pfam" id="PF03775"/>
    </source>
</evidence>
<keyword evidence="4 6" id="KW-0131">Cell cycle</keyword>
<evidence type="ECO:0000256" key="3">
    <source>
        <dbReference type="ARBA" id="ARBA00023210"/>
    </source>
</evidence>
<dbReference type="PANTHER" id="PTHR34108:SF1">
    <property type="entry name" value="SEPTUM SITE-DETERMINING PROTEIN MINC"/>
    <property type="match status" value="1"/>
</dbReference>
<evidence type="ECO:0000256" key="6">
    <source>
        <dbReference type="HAMAP-Rule" id="MF_00267"/>
    </source>
</evidence>
<evidence type="ECO:0000256" key="4">
    <source>
        <dbReference type="ARBA" id="ARBA00023306"/>
    </source>
</evidence>
<evidence type="ECO:0000256" key="2">
    <source>
        <dbReference type="ARBA" id="ARBA00022618"/>
    </source>
</evidence>
<dbReference type="InterPro" id="IPR055219">
    <property type="entry name" value="MinC_N_1"/>
</dbReference>
<keyword evidence="3 6" id="KW-0717">Septation</keyword>
<dbReference type="Gene3D" id="3.30.160.540">
    <property type="match status" value="1"/>
</dbReference>
<name>A0A8D5UDI9_9BACL</name>
<dbReference type="Gene3D" id="2.160.20.70">
    <property type="match status" value="1"/>
</dbReference>
<feature type="domain" description="Septum formation inhibitor MinC C-terminal" evidence="7">
    <location>
        <begin position="118"/>
        <end position="216"/>
    </location>
</feature>
<evidence type="ECO:0000313" key="10">
    <source>
        <dbReference type="Proteomes" id="UP000677436"/>
    </source>
</evidence>
<dbReference type="Pfam" id="PF22642">
    <property type="entry name" value="MinC_N_1"/>
    <property type="match status" value="1"/>
</dbReference>
<dbReference type="PANTHER" id="PTHR34108">
    <property type="entry name" value="SEPTUM SITE-DETERMINING PROTEIN MINC"/>
    <property type="match status" value="1"/>
</dbReference>
<dbReference type="KEGG" id="pabs:JIR001_10500"/>
<accession>A0A8D5UDI9</accession>
<dbReference type="GO" id="GO:0000917">
    <property type="term" value="P:division septum assembly"/>
    <property type="evidence" value="ECO:0007669"/>
    <property type="project" value="UniProtKB-KW"/>
</dbReference>
<keyword evidence="2 6" id="KW-0132">Cell division</keyword>
<evidence type="ECO:0000256" key="1">
    <source>
        <dbReference type="ARBA" id="ARBA00006291"/>
    </source>
</evidence>
<reference evidence="9" key="1">
    <citation type="journal article" date="2013" name="Int. J. Syst. Evol. Microbiol.">
        <title>Polycladomyces abyssicola gen. nov., sp. nov., a thermophilic filamentous bacterium isolated from hemipelagic sediment.</title>
        <authorList>
            <person name="Tsubouchi T."/>
            <person name="Shimane Y."/>
            <person name="Mori K."/>
            <person name="Usui K."/>
            <person name="Hiraki T."/>
            <person name="Tame A."/>
            <person name="Uematsu K."/>
            <person name="Maruyama T."/>
            <person name="Hatada Y."/>
        </authorList>
    </citation>
    <scope>NUCLEOTIDE SEQUENCE</scope>
    <source>
        <strain evidence="9">JIR-001</strain>
    </source>
</reference>
<gene>
    <name evidence="6 9" type="primary">minC</name>
    <name evidence="9" type="ORF">JIR001_10500</name>
</gene>
<reference evidence="9" key="2">
    <citation type="journal article" date="2021" name="Microbiol. Resour. Announc.">
        <title>Complete Genome Sequence of Polycladomyces abyssicola JIR-001T, Isolated from Hemipelagic Sediment in Deep Seawater.</title>
        <authorList>
            <person name="Tsubouchi T."/>
            <person name="Kaneko Y."/>
        </authorList>
    </citation>
    <scope>NUCLEOTIDE SEQUENCE</scope>
    <source>
        <strain evidence="9">JIR-001</strain>
    </source>
</reference>
<dbReference type="GO" id="GO:1901891">
    <property type="term" value="P:regulation of cell septum assembly"/>
    <property type="evidence" value="ECO:0007669"/>
    <property type="project" value="InterPro"/>
</dbReference>
<comment type="function">
    <text evidence="6">Cell division inhibitor that blocks the formation of polar Z ring septums. Rapidly oscillates between the poles of the cell to destabilize FtsZ filaments that have formed before they mature into polar Z rings. Prevents FtsZ polymerization.</text>
</comment>
<dbReference type="InterPro" id="IPR036145">
    <property type="entry name" value="MinC_C_sf"/>
</dbReference>
<dbReference type="SUPFAM" id="SSF63848">
    <property type="entry name" value="Cell-division inhibitor MinC, C-terminal domain"/>
    <property type="match status" value="1"/>
</dbReference>
<dbReference type="Proteomes" id="UP000677436">
    <property type="component" value="Chromosome"/>
</dbReference>
<evidence type="ECO:0000256" key="5">
    <source>
        <dbReference type="ARBA" id="ARBA00046874"/>
    </source>
</evidence>
<proteinExistence type="inferred from homology"/>
<dbReference type="InterPro" id="IPR016098">
    <property type="entry name" value="CAP/MinC_C"/>
</dbReference>
<evidence type="ECO:0000259" key="8">
    <source>
        <dbReference type="Pfam" id="PF22642"/>
    </source>
</evidence>
<dbReference type="AlphaFoldDB" id="A0A8D5UDI9"/>
<dbReference type="HAMAP" id="MF_00267">
    <property type="entry name" value="MinC"/>
    <property type="match status" value="1"/>
</dbReference>
<organism evidence="9 10">
    <name type="scientific">Polycladomyces abyssicola</name>
    <dbReference type="NCBI Taxonomy" id="1125966"/>
    <lineage>
        <taxon>Bacteria</taxon>
        <taxon>Bacillati</taxon>
        <taxon>Bacillota</taxon>
        <taxon>Bacilli</taxon>
        <taxon>Bacillales</taxon>
        <taxon>Thermoactinomycetaceae</taxon>
        <taxon>Polycladomyces</taxon>
    </lineage>
</organism>